<dbReference type="GO" id="GO:0008270">
    <property type="term" value="F:zinc ion binding"/>
    <property type="evidence" value="ECO:0007669"/>
    <property type="project" value="UniProtKB-KW"/>
</dbReference>
<dbReference type="AlphaFoldDB" id="Q0RT80"/>
<keyword evidence="1" id="KW-0863">Zinc-finger</keyword>
<dbReference type="PROSITE" id="PS50966">
    <property type="entry name" value="ZF_SWIM"/>
    <property type="match status" value="1"/>
</dbReference>
<gene>
    <name evidence="4" type="ordered locus">FRAAL0546</name>
</gene>
<feature type="compositionally biased region" description="Low complexity" evidence="2">
    <location>
        <begin position="160"/>
        <end position="170"/>
    </location>
</feature>
<evidence type="ECO:0000259" key="3">
    <source>
        <dbReference type="PROSITE" id="PS50966"/>
    </source>
</evidence>
<dbReference type="EMBL" id="CT573213">
    <property type="protein sequence ID" value="CAJ59221.1"/>
    <property type="molecule type" value="Genomic_DNA"/>
</dbReference>
<feature type="domain" description="SWIM-type" evidence="3">
    <location>
        <begin position="73"/>
        <end position="107"/>
    </location>
</feature>
<name>Q0RT80_FRAAA</name>
<sequence length="1098" mass="114900">MRRAKVSEVGARLPGMSLTPVSAMSREAVLTLAPDSASARAGERLGSTGSWSGLGMSNQALWGACRGSGATPYRVVVLAGAEFASSCTCPSRKFPCKHALGLLFLACATPAALATGDDPPDWAADWLARRAARAARAASPEAAPGEAAGTGKAGTGGKAGASRATSAARTQARRDARVDAGVAELSRWLVDLAHGGLGAAQVQPASWWEATAARMVDAQAPGLAEVVRDMARIAAAGGPDWPARLTDRLGRLYLLCEGWSRRGEVEPALVDVVRDRIGFSRSASDVLAGERLAGPIDVLGERRFTTGKLQGRRQWLRVAGIERLALLVSYGSAKEVPPPTLPVLTRFQGEVAAYPGRRPTRVALAETTTAPQPLAELAATDAGDTAGTWQEALAALTPALAADPWADPVAFIVRQLTVLPPIVDAHDKAPTGAVARKGRQGGGPSGVGARWLLRDRAGQALALTADAGARWGWHLLALGGGHPLDLGVEWDGFELVPLAAMASRPQPGTGLPARTGAADPGAEPPVPPGQPACPRPTPGWSSLVDAAVVGSARAAVPVLPDLGDAAGSGGGGGGSGGGGGAAGDGPSRATALLRTAALASCARRAGLFAADARALPAPAPAPPERAPTLAPHAARIVEGALDGSEPAGTRQYLELMAEGGWRVPDLLLAGLLSRGLRDVAMRAPIARVLGERGRWLAGLHPDGRWVSRTRLADWPTASALERRTLVQELRQRDPAAAVTLLRGPADDPPFAAFDAAGAAERLAFCEALRVGLGPWDVDLLDHALDDRREDIRRAAVEIALLLPGSGLQARAEARTEGMITSRRGRLGGRHHLEITLPAECSDEMRRDGISDTDPASLILGRATAGEVMFVAELARVDPTVWTRRTGLTPKEFLDAGADLPGARHPVSQLLSIGLLPAVLRHGDPGWVAALLPHVGRTYQGRLLACLAEPARTQALTDTLRGLRLDSYHPDGSAARDQDGRWPDTPVERITTLLTAVPGPWSEPFSRAVWTALTALSARHYSDDYLLRELIGPMAWALHPDTDLGDPNPDRPRYLDLDGRTRLTTILGARRRLRAALTDPPPADTAPTRPVHLPQEGPS</sequence>
<evidence type="ECO:0000256" key="2">
    <source>
        <dbReference type="SAM" id="MobiDB-lite"/>
    </source>
</evidence>
<feature type="compositionally biased region" description="Pro residues" evidence="2">
    <location>
        <begin position="522"/>
        <end position="537"/>
    </location>
</feature>
<dbReference type="Pfam" id="PF18944">
    <property type="entry name" value="DUF5691"/>
    <property type="match status" value="1"/>
</dbReference>
<keyword evidence="1" id="KW-0862">Zinc</keyword>
<accession>Q0RT80</accession>
<dbReference type="HOGENOM" id="CLU_308320_0_0_11"/>
<dbReference type="eggNOG" id="COG4715">
    <property type="taxonomic scope" value="Bacteria"/>
</dbReference>
<evidence type="ECO:0000313" key="4">
    <source>
        <dbReference type="EMBL" id="CAJ59221.1"/>
    </source>
</evidence>
<dbReference type="InterPro" id="IPR007527">
    <property type="entry name" value="Znf_SWIM"/>
</dbReference>
<keyword evidence="1" id="KW-0479">Metal-binding</keyword>
<feature type="region of interest" description="Disordered" evidence="2">
    <location>
        <begin position="1074"/>
        <end position="1098"/>
    </location>
</feature>
<evidence type="ECO:0000256" key="1">
    <source>
        <dbReference type="PROSITE-ProRule" id="PRU00325"/>
    </source>
</evidence>
<dbReference type="STRING" id="326424.FRAAL0546"/>
<evidence type="ECO:0000313" key="5">
    <source>
        <dbReference type="Proteomes" id="UP000000657"/>
    </source>
</evidence>
<dbReference type="KEGG" id="fal:FRAAL0546"/>
<feature type="region of interest" description="Disordered" evidence="2">
    <location>
        <begin position="567"/>
        <end position="587"/>
    </location>
</feature>
<feature type="region of interest" description="Disordered" evidence="2">
    <location>
        <begin position="506"/>
        <end position="539"/>
    </location>
</feature>
<dbReference type="Pfam" id="PF04434">
    <property type="entry name" value="SWIM"/>
    <property type="match status" value="1"/>
</dbReference>
<proteinExistence type="predicted"/>
<reference evidence="4 5" key="1">
    <citation type="journal article" date="2007" name="Genome Res.">
        <title>Genome characteristics of facultatively symbiotic Frankia sp. strains reflect host range and host plant biogeography.</title>
        <authorList>
            <person name="Normand P."/>
            <person name="Lapierre P."/>
            <person name="Tisa L.S."/>
            <person name="Gogarten J.P."/>
            <person name="Alloisio N."/>
            <person name="Bagnarol E."/>
            <person name="Bassi C.A."/>
            <person name="Berry A.M."/>
            <person name="Bickhart D.M."/>
            <person name="Choisne N."/>
            <person name="Couloux A."/>
            <person name="Cournoyer B."/>
            <person name="Cruveiller S."/>
            <person name="Daubin V."/>
            <person name="Demange N."/>
            <person name="Francino M.P."/>
            <person name="Goltsman E."/>
            <person name="Huang Y."/>
            <person name="Kopp O.R."/>
            <person name="Labarre L."/>
            <person name="Lapidus A."/>
            <person name="Lavire C."/>
            <person name="Marechal J."/>
            <person name="Martinez M."/>
            <person name="Mastronunzio J.E."/>
            <person name="Mullin B.C."/>
            <person name="Niemann J."/>
            <person name="Pujic P."/>
            <person name="Rawnsley T."/>
            <person name="Rouy Z."/>
            <person name="Schenowitz C."/>
            <person name="Sellstedt A."/>
            <person name="Tavares F."/>
            <person name="Tomkins J.P."/>
            <person name="Vallenet D."/>
            <person name="Valverde C."/>
            <person name="Wall L.G."/>
            <person name="Wang Y."/>
            <person name="Medigue C."/>
            <person name="Benson D.R."/>
        </authorList>
    </citation>
    <scope>NUCLEOTIDE SEQUENCE [LARGE SCALE GENOMIC DNA]</scope>
    <source>
        <strain evidence="5">DSM 45986 / CECT 9034 / ACN14a</strain>
    </source>
</reference>
<protein>
    <recommendedName>
        <fullName evidence="3">SWIM-type domain-containing protein</fullName>
    </recommendedName>
</protein>
<dbReference type="InterPro" id="IPR043746">
    <property type="entry name" value="DUF5691"/>
</dbReference>
<keyword evidence="5" id="KW-1185">Reference proteome</keyword>
<organism evidence="4 5">
    <name type="scientific">Frankia alni (strain DSM 45986 / CECT 9034 / ACN14a)</name>
    <dbReference type="NCBI Taxonomy" id="326424"/>
    <lineage>
        <taxon>Bacteria</taxon>
        <taxon>Bacillati</taxon>
        <taxon>Actinomycetota</taxon>
        <taxon>Actinomycetes</taxon>
        <taxon>Frankiales</taxon>
        <taxon>Frankiaceae</taxon>
        <taxon>Frankia</taxon>
    </lineage>
</organism>
<dbReference type="Proteomes" id="UP000000657">
    <property type="component" value="Chromosome"/>
</dbReference>
<feature type="region of interest" description="Disordered" evidence="2">
    <location>
        <begin position="137"/>
        <end position="173"/>
    </location>
</feature>
<feature type="compositionally biased region" description="Gly residues" evidence="2">
    <location>
        <begin position="567"/>
        <end position="583"/>
    </location>
</feature>
<dbReference type="eggNOG" id="COG1638">
    <property type="taxonomic scope" value="Bacteria"/>
</dbReference>
<feature type="compositionally biased region" description="Low complexity" evidence="2">
    <location>
        <begin position="137"/>
        <end position="150"/>
    </location>
</feature>